<reference evidence="2 3" key="1">
    <citation type="submission" date="2016-10" db="EMBL/GenBank/DDBJ databases">
        <authorList>
            <person name="de Groot N.N."/>
        </authorList>
    </citation>
    <scope>NUCLEOTIDE SEQUENCE [LARGE SCALE GENOMIC DNA]</scope>
    <source>
        <strain evidence="2 3">DSM 23310</strain>
    </source>
</reference>
<dbReference type="RefSeq" id="WP_093754014.1">
    <property type="nucleotide sequence ID" value="NZ_BSYN01000001.1"/>
</dbReference>
<proteinExistence type="predicted"/>
<evidence type="ECO:0000259" key="1">
    <source>
        <dbReference type="Pfam" id="PF13847"/>
    </source>
</evidence>
<dbReference type="Pfam" id="PF13847">
    <property type="entry name" value="Methyltransf_31"/>
    <property type="match status" value="1"/>
</dbReference>
<organism evidence="2 3">
    <name type="scientific">Tepidimicrobium xylanilyticum</name>
    <dbReference type="NCBI Taxonomy" id="1123352"/>
    <lineage>
        <taxon>Bacteria</taxon>
        <taxon>Bacillati</taxon>
        <taxon>Bacillota</taxon>
        <taxon>Tissierellia</taxon>
        <taxon>Tissierellales</taxon>
        <taxon>Tepidimicrobiaceae</taxon>
        <taxon>Tepidimicrobium</taxon>
    </lineage>
</organism>
<keyword evidence="2" id="KW-0489">Methyltransferase</keyword>
<keyword evidence="2" id="KW-0808">Transferase</keyword>
<gene>
    <name evidence="2" type="ORF">SAMN05660923_02405</name>
</gene>
<dbReference type="Proteomes" id="UP000198828">
    <property type="component" value="Unassembled WGS sequence"/>
</dbReference>
<dbReference type="GO" id="GO:0008168">
    <property type="term" value="F:methyltransferase activity"/>
    <property type="evidence" value="ECO:0007669"/>
    <property type="project" value="UniProtKB-KW"/>
</dbReference>
<keyword evidence="3" id="KW-1185">Reference proteome</keyword>
<dbReference type="EMBL" id="FNNG01000011">
    <property type="protein sequence ID" value="SDX48524.1"/>
    <property type="molecule type" value="Genomic_DNA"/>
</dbReference>
<dbReference type="InterPro" id="IPR050447">
    <property type="entry name" value="Erg6_SMT_methyltransf"/>
</dbReference>
<evidence type="ECO:0000313" key="2">
    <source>
        <dbReference type="EMBL" id="SDX48524.1"/>
    </source>
</evidence>
<evidence type="ECO:0000313" key="3">
    <source>
        <dbReference type="Proteomes" id="UP000198828"/>
    </source>
</evidence>
<protein>
    <submittedName>
        <fullName evidence="2">Methyltransferase domain-containing protein</fullName>
    </submittedName>
</protein>
<dbReference type="AlphaFoldDB" id="A0A1H3C4G9"/>
<dbReference type="SUPFAM" id="SSF53335">
    <property type="entry name" value="S-adenosyl-L-methionine-dependent methyltransferases"/>
    <property type="match status" value="1"/>
</dbReference>
<sequence length="299" mass="34225">MNTLWSNKIQSILNLESSRELRFRDDRKELFLNLLGVKEGMAVVDVGCGPGVITRKLSKRLGENSKIIGIDRDSNFIEHAKKVAEEIGLNNVSYYEGDALSLPIEDDSVDACISYTVIEHVSNREFLLEQKRITKPGGRISVMYARPDKYIKTEPNELPKQSERERELLDKLFPDVNDQNEKYGVGMYWPDPIGLPKLFEEVGLINIQIDAIAVPVAIDDYRNSFNEKIAIVEAEEQQMLESVEMAQKQNNNRLTDMELDELQQLINNRFDKRIGFIKNGVNIWDYIITMIQIVSGTVK</sequence>
<accession>A0A1H3C4G9</accession>
<dbReference type="OrthoDB" id="5522265at2"/>
<dbReference type="InterPro" id="IPR025714">
    <property type="entry name" value="Methyltranfer_dom"/>
</dbReference>
<dbReference type="PANTHER" id="PTHR44068:SF11">
    <property type="entry name" value="GERANYL DIPHOSPHATE 2-C-METHYLTRANSFERASE"/>
    <property type="match status" value="1"/>
</dbReference>
<dbReference type="PANTHER" id="PTHR44068">
    <property type="entry name" value="ZGC:194242"/>
    <property type="match status" value="1"/>
</dbReference>
<dbReference type="CDD" id="cd02440">
    <property type="entry name" value="AdoMet_MTases"/>
    <property type="match status" value="1"/>
</dbReference>
<dbReference type="Gene3D" id="3.40.50.150">
    <property type="entry name" value="Vaccinia Virus protein VP39"/>
    <property type="match status" value="1"/>
</dbReference>
<dbReference type="GO" id="GO:0032259">
    <property type="term" value="P:methylation"/>
    <property type="evidence" value="ECO:0007669"/>
    <property type="project" value="UniProtKB-KW"/>
</dbReference>
<name>A0A1H3C4G9_9FIRM</name>
<dbReference type="InterPro" id="IPR029063">
    <property type="entry name" value="SAM-dependent_MTases_sf"/>
</dbReference>
<feature type="domain" description="Methyltransferase" evidence="1">
    <location>
        <begin position="38"/>
        <end position="167"/>
    </location>
</feature>